<proteinExistence type="predicted"/>
<dbReference type="EMBL" id="CM037158">
    <property type="protein sequence ID" value="KAH7852795.1"/>
    <property type="molecule type" value="Genomic_DNA"/>
</dbReference>
<comment type="caution">
    <text evidence="1">The sequence shown here is derived from an EMBL/GenBank/DDBJ whole genome shotgun (WGS) entry which is preliminary data.</text>
</comment>
<accession>A0ACB7YIZ0</accession>
<organism evidence="1 2">
    <name type="scientific">Vaccinium darrowii</name>
    <dbReference type="NCBI Taxonomy" id="229202"/>
    <lineage>
        <taxon>Eukaryota</taxon>
        <taxon>Viridiplantae</taxon>
        <taxon>Streptophyta</taxon>
        <taxon>Embryophyta</taxon>
        <taxon>Tracheophyta</taxon>
        <taxon>Spermatophyta</taxon>
        <taxon>Magnoliopsida</taxon>
        <taxon>eudicotyledons</taxon>
        <taxon>Gunneridae</taxon>
        <taxon>Pentapetalae</taxon>
        <taxon>asterids</taxon>
        <taxon>Ericales</taxon>
        <taxon>Ericaceae</taxon>
        <taxon>Vaccinioideae</taxon>
        <taxon>Vaccinieae</taxon>
        <taxon>Vaccinium</taxon>
    </lineage>
</organism>
<dbReference type="Proteomes" id="UP000828048">
    <property type="component" value="Chromosome 8"/>
</dbReference>
<protein>
    <submittedName>
        <fullName evidence="1">Uncharacterized protein</fullName>
    </submittedName>
</protein>
<keyword evidence="2" id="KW-1185">Reference proteome</keyword>
<gene>
    <name evidence="1" type="ORF">Vadar_029268</name>
</gene>
<sequence length="68" mass="6884">MNAVVLDNVGRPVSLLLPPGTVIAAANTTVAMSAAAIVHEFAVSFLHFCPSTTNCLCSLVKTIAGVSA</sequence>
<reference evidence="1 2" key="1">
    <citation type="journal article" date="2021" name="Hortic Res">
        <title>High-quality reference genome and annotation aids understanding of berry development for evergreen blueberry (Vaccinium darrowii).</title>
        <authorList>
            <person name="Yu J."/>
            <person name="Hulse-Kemp A.M."/>
            <person name="Babiker E."/>
            <person name="Staton M."/>
        </authorList>
    </citation>
    <scope>NUCLEOTIDE SEQUENCE [LARGE SCALE GENOMIC DNA]</scope>
    <source>
        <strain evidence="2">cv. NJ 8807/NJ 8810</strain>
        <tissue evidence="1">Young leaf</tissue>
    </source>
</reference>
<evidence type="ECO:0000313" key="1">
    <source>
        <dbReference type="EMBL" id="KAH7852795.1"/>
    </source>
</evidence>
<name>A0ACB7YIZ0_9ERIC</name>
<evidence type="ECO:0000313" key="2">
    <source>
        <dbReference type="Proteomes" id="UP000828048"/>
    </source>
</evidence>